<evidence type="ECO:0000256" key="1">
    <source>
        <dbReference type="ARBA" id="ARBA00004141"/>
    </source>
</evidence>
<feature type="transmembrane region" description="Helical" evidence="14">
    <location>
        <begin position="1491"/>
        <end position="1524"/>
    </location>
</feature>
<feature type="transmembrane region" description="Helical" evidence="14">
    <location>
        <begin position="1071"/>
        <end position="1100"/>
    </location>
</feature>
<dbReference type="Gene3D" id="1.10.287.70">
    <property type="match status" value="5"/>
</dbReference>
<feature type="transmembrane region" description="Helical" evidence="14">
    <location>
        <begin position="776"/>
        <end position="804"/>
    </location>
</feature>
<feature type="transmembrane region" description="Helical" evidence="14">
    <location>
        <begin position="947"/>
        <end position="965"/>
    </location>
</feature>
<keyword evidence="10" id="KW-0407">Ion channel</keyword>
<feature type="transmembrane region" description="Helical" evidence="14">
    <location>
        <begin position="66"/>
        <end position="84"/>
    </location>
</feature>
<feature type="transmembrane region" description="Helical" evidence="14">
    <location>
        <begin position="615"/>
        <end position="636"/>
    </location>
</feature>
<evidence type="ECO:0000256" key="9">
    <source>
        <dbReference type="ARBA" id="ARBA00023180"/>
    </source>
</evidence>
<dbReference type="FunFam" id="1.20.120.350:FF:000009">
    <property type="entry name" value="Voltage-dependent T-type calcium channel subunit alpha"/>
    <property type="match status" value="1"/>
</dbReference>
<feature type="transmembrane region" description="Helical" evidence="14">
    <location>
        <begin position="1416"/>
        <end position="1437"/>
    </location>
</feature>
<keyword evidence="11" id="KW-0479">Metal-binding</keyword>
<dbReference type="InterPro" id="IPR002077">
    <property type="entry name" value="VDCCAlpha1"/>
</dbReference>
<evidence type="ECO:0000313" key="16">
    <source>
        <dbReference type="EMBL" id="CAD9438273.1"/>
    </source>
</evidence>
<reference evidence="16" key="1">
    <citation type="submission" date="2021-01" db="EMBL/GenBank/DDBJ databases">
        <authorList>
            <person name="Corre E."/>
            <person name="Pelletier E."/>
            <person name="Niang G."/>
            <person name="Scheremetjew M."/>
            <person name="Finn R."/>
            <person name="Kale V."/>
            <person name="Holt S."/>
            <person name="Cochrane G."/>
            <person name="Meng A."/>
            <person name="Brown T."/>
            <person name="Cohen L."/>
        </authorList>
    </citation>
    <scope>NUCLEOTIDE SEQUENCE</scope>
    <source>
        <strain evidence="16">RCC1693</strain>
    </source>
</reference>
<feature type="domain" description="Ion transport" evidence="15">
    <location>
        <begin position="64"/>
        <end position="504"/>
    </location>
</feature>
<organism evidence="16">
    <name type="scientific">Florenciella parvula</name>
    <dbReference type="NCBI Taxonomy" id="236787"/>
    <lineage>
        <taxon>Eukaryota</taxon>
        <taxon>Sar</taxon>
        <taxon>Stramenopiles</taxon>
        <taxon>Ochrophyta</taxon>
        <taxon>Dictyochophyceae</taxon>
        <taxon>Florenciellales</taxon>
        <taxon>Florenciella</taxon>
    </lineage>
</organism>
<evidence type="ECO:0000256" key="3">
    <source>
        <dbReference type="ARBA" id="ARBA00022692"/>
    </source>
</evidence>
<feature type="transmembrane region" description="Helical" evidence="14">
    <location>
        <begin position="150"/>
        <end position="169"/>
    </location>
</feature>
<dbReference type="Gene3D" id="1.20.120.350">
    <property type="entry name" value="Voltage-gated potassium channels. Chain C"/>
    <property type="match status" value="4"/>
</dbReference>
<dbReference type="Pfam" id="PF00520">
    <property type="entry name" value="Ion_trans"/>
    <property type="match status" value="4"/>
</dbReference>
<sequence>MAKVAPEEAVPARTINVAAADDEGEEIPFNFEAHGKKARFSENALFILKPDSGLRKAVVDIILNPWFDNFILFCILINTILMAMQDFRYVYETDSADGQVGEITKEGFGNTANDVMEIPFTLIFFMEFLFKVVGMGFYDPAGGAYLSEYWNCLDFLVVVTSIAPWVPFIPNVSAIRTFRVLRPLKSLNAVPKLKVIVVGMLEAVSGICDVGVVLLFVFTIFGIMGVQLFGTSGAMHQQCRATPFPVTTDWTPGDDFYEFACLPEAVTGHDPLYTTVDCRPGECDIPAHVGELKESPWIEKEALSSKYASKSTSPWSTAQPDCFWPLSDRGDEGRMCSFQASGFNCYADVPQYTQEMEAEETIDWWAYRFGNARGGERRGKHGWLSGRAVANRDDDEAWMAINRTWCGSNFDAFGNSRFAEGIASISDPDLWTGDFNWGFTTFDNLAAAWLTIFQSVTMEGWSDVMYMTMDATDSVGAMIYFVALTCVGAFWSMNLFIAVIEGAFPDKEPEDEPDPDGTAAAAGLPGEEKKKKVVHPYTDWITEENGLLSNIVIVLILVNTLVLSLDHHGMPEKMELELEIVGNILALCFLIEMLLKIGALGMKTYCADNFNKFDGFIVLTSIFEFFGPKGSSLSIFRMLRLLRIFKLAKKWTEMQNLLVLMYETFIDVGAFFILVIMFMFIFALLGMQMFANRMRFHPEYEWRLNIMPEQEALNLTGYYWNSTEIRLGESRPRHHFDTFGFAFTTVFGILSGENWNGVMYDGWRAMGPRSGGGDKFAWASTAYFILLIIVGAFVVLNLCVVLLLNNLQEGMEGGEESDEEEEEDEEEEQWNEIKASAAEDEEPKVKPLKTMAPDEEAPLTMCGMATAFVVGWFTPGGLTKKFNYLCLNLHPDVLAENAKLKDLAFANRQKDDDRESLFPLTKGKAMGLFTENSSVRIAAALLAEHPAFDNTVLVLIMISTVLLTLQSPLQNPHSDLVSFMDTMDVILTILFNFEMLVKIAASGFLCLKGSYLRNPWNQLDFVVVVISNINVLVPDCDVAASGIPMSAFKVIRTLRAFRPLRMIQRAPGLKVLVNAIFSSIPGVANVSLVLLIMLLMFAILSVQNYKGLMRSCQGDHYDYISENEMLHDLLLHPRKWNDLNMTEKAFFGPDSEYFNTEPTESHLLGVEGRYEKNPAASRPAYTQWQDLPNTTAWYDDPEPLCGIWKNYDSWSKKQPLLLNEQTKNWWNEKPTGKVICRCLGAQWDKDVPQSFDNVFEAMTALFELSTTEGWLDVLYVITDNRGVDEQPMRVDDDQVNWMHTIYFILVIVLWNFLFLNLFVGITIDNFDRIKAKSETGSIFLTDSQKEWVRTQEMLLKINPQAKLSRPADALSAACFDLVNHKFFDPFIIGCIILNTASLAADHMGQSEEQEIIMETINMVLAVIFTVEMVAKLAALRWEYYADSWNCFDFFVVILTWISMVGGSGGAGSVLRSFRVLRVVRLMNRNPQLKQIFNTLFITLPALSNLAALLVLLLVIFSVMAVQLFATVQLNGGGFTETINFQTFFRSFISLLRFSTGENWNGFMHEVAFDYPGCRKPGPACLGPDYMNYDSSPNVCGYHDVQGCTPIDGCGEPLIYPYMIVFNMIIAFVFLNLFIGVILEGFDNADEAASSMNEDDFEWFNTVWNRPEFDPPSGPRKGEEVCFIDVDMLQPFAKALVCDDTDHPHSFQALKAEWGLDGRKGAERKLEKFLHKFDLKIFANEEGNHTVHFKHVLMVFGKELLRIKLKMDGKATEFDIPAGKESKVADILKSNVGQYMRGIDTHALLQSNDTTYTLKHHSAAMVLSKRLKENQLARIRARAKEAREKAARGGIAESPKRGAAAFSPAMGPPATPKGGLAPIDGDSIMALQATPKNLKKQGVTKEEVKEEGFLGPLQDQEHEDSLL</sequence>
<feature type="compositionally biased region" description="Acidic residues" evidence="13">
    <location>
        <begin position="812"/>
        <end position="830"/>
    </location>
</feature>
<dbReference type="GO" id="GO:0005245">
    <property type="term" value="F:voltage-gated calcium channel activity"/>
    <property type="evidence" value="ECO:0007669"/>
    <property type="project" value="InterPro"/>
</dbReference>
<gene>
    <name evidence="16" type="ORF">FPAR1323_LOCUS14099</name>
</gene>
<evidence type="ECO:0000256" key="10">
    <source>
        <dbReference type="ARBA" id="ARBA00023303"/>
    </source>
</evidence>
<feature type="transmembrane region" description="Helical" evidence="14">
    <location>
        <begin position="547"/>
        <end position="564"/>
    </location>
</feature>
<accession>A0A7S2CXD9</accession>
<comment type="subcellular location">
    <subcellularLocation>
        <location evidence="1 12">Membrane</location>
        <topology evidence="1 12">Multi-pass membrane protein</topology>
    </subcellularLocation>
</comment>
<feature type="transmembrane region" description="Helical" evidence="14">
    <location>
        <begin position="1614"/>
        <end position="1638"/>
    </location>
</feature>
<feature type="transmembrane region" description="Helical" evidence="14">
    <location>
        <begin position="985"/>
        <end position="1007"/>
    </location>
</feature>
<evidence type="ECO:0000256" key="7">
    <source>
        <dbReference type="ARBA" id="ARBA00023065"/>
    </source>
</evidence>
<evidence type="ECO:0000256" key="4">
    <source>
        <dbReference type="ARBA" id="ARBA00022737"/>
    </source>
</evidence>
<keyword evidence="11 12" id="KW-0106">Calcium</keyword>
<evidence type="ECO:0000256" key="13">
    <source>
        <dbReference type="SAM" id="MobiDB-lite"/>
    </source>
</evidence>
<feature type="binding site" evidence="11">
    <location>
        <position position="1268"/>
    </location>
    <ligand>
        <name>Ca(2+)</name>
        <dbReference type="ChEBI" id="CHEBI:29108"/>
    </ligand>
</feature>
<evidence type="ECO:0000259" key="15">
    <source>
        <dbReference type="Pfam" id="PF00520"/>
    </source>
</evidence>
<evidence type="ECO:0000256" key="2">
    <source>
        <dbReference type="ARBA" id="ARBA00022448"/>
    </source>
</evidence>
<feature type="region of interest" description="Disordered" evidence="13">
    <location>
        <begin position="811"/>
        <end position="845"/>
    </location>
</feature>
<feature type="region of interest" description="Disordered" evidence="13">
    <location>
        <begin position="1894"/>
        <end position="1922"/>
    </location>
</feature>
<comment type="similarity">
    <text evidence="12">Belongs to the calcium channel alpha-1 subunit (TC 1.A.1.11) family.</text>
</comment>
<evidence type="ECO:0000256" key="12">
    <source>
        <dbReference type="RuleBase" id="RU003808"/>
    </source>
</evidence>
<dbReference type="SUPFAM" id="SSF81324">
    <property type="entry name" value="Voltage-gated potassium channels"/>
    <property type="match status" value="4"/>
</dbReference>
<proteinExistence type="inferred from homology"/>
<dbReference type="EMBL" id="HBGT01027126">
    <property type="protein sequence ID" value="CAD9438273.1"/>
    <property type="molecule type" value="Transcribed_RNA"/>
</dbReference>
<dbReference type="InterPro" id="IPR027359">
    <property type="entry name" value="Volt_channel_dom_sf"/>
</dbReference>
<protein>
    <recommendedName>
        <fullName evidence="15">Ion transport domain-containing protein</fullName>
    </recommendedName>
</protein>
<dbReference type="GO" id="GO:0005891">
    <property type="term" value="C:voltage-gated calcium channel complex"/>
    <property type="evidence" value="ECO:0007669"/>
    <property type="project" value="InterPro"/>
</dbReference>
<feature type="transmembrane region" description="Helical" evidence="14">
    <location>
        <begin position="1301"/>
        <end position="1323"/>
    </location>
</feature>
<feature type="domain" description="Ion transport" evidence="15">
    <location>
        <begin position="945"/>
        <end position="1333"/>
    </location>
</feature>
<evidence type="ECO:0000256" key="11">
    <source>
        <dbReference type="PIRSR" id="PIRSR602077-1"/>
    </source>
</evidence>
<evidence type="ECO:0000256" key="14">
    <source>
        <dbReference type="SAM" id="Phobius"/>
    </source>
</evidence>
<dbReference type="InterPro" id="IPR005821">
    <property type="entry name" value="Ion_trans_dom"/>
</dbReference>
<feature type="transmembrane region" description="Helical" evidence="14">
    <location>
        <begin position="576"/>
        <end position="595"/>
    </location>
</feature>
<feature type="compositionally biased region" description="Basic and acidic residues" evidence="13">
    <location>
        <begin position="1898"/>
        <end position="1907"/>
    </location>
</feature>
<dbReference type="PRINTS" id="PR00167">
    <property type="entry name" value="CACHANNEL"/>
</dbReference>
<keyword evidence="8 14" id="KW-0472">Membrane</keyword>
<keyword evidence="5 12" id="KW-0851">Voltage-gated channel</keyword>
<keyword evidence="6 14" id="KW-1133">Transmembrane helix</keyword>
<dbReference type="GO" id="GO:0005248">
    <property type="term" value="F:voltage-gated sodium channel activity"/>
    <property type="evidence" value="ECO:0007669"/>
    <property type="project" value="TreeGrafter"/>
</dbReference>
<keyword evidence="12" id="KW-0109">Calcium transport</keyword>
<evidence type="ECO:0000256" key="5">
    <source>
        <dbReference type="ARBA" id="ARBA00022882"/>
    </source>
</evidence>
<feature type="domain" description="Ion transport" evidence="15">
    <location>
        <begin position="549"/>
        <end position="810"/>
    </location>
</feature>
<feature type="transmembrane region" description="Helical" evidence="14">
    <location>
        <begin position="118"/>
        <end position="138"/>
    </location>
</feature>
<dbReference type="PANTHER" id="PTHR10037:SF62">
    <property type="entry name" value="SODIUM CHANNEL PROTEIN 60E"/>
    <property type="match status" value="1"/>
</dbReference>
<feature type="region of interest" description="Disordered" evidence="13">
    <location>
        <begin position="1845"/>
        <end position="1880"/>
    </location>
</feature>
<keyword evidence="4" id="KW-0677">Repeat</keyword>
<keyword evidence="7" id="KW-0406">Ion transport</keyword>
<feature type="transmembrane region" description="Helical" evidence="14">
    <location>
        <begin position="657"/>
        <end position="685"/>
    </location>
</feature>
<dbReference type="GO" id="GO:0046872">
    <property type="term" value="F:metal ion binding"/>
    <property type="evidence" value="ECO:0007669"/>
    <property type="project" value="UniProtKB-KW"/>
</dbReference>
<feature type="transmembrane region" description="Helical" evidence="14">
    <location>
        <begin position="477"/>
        <end position="500"/>
    </location>
</feature>
<feature type="transmembrane region" description="Helical" evidence="14">
    <location>
        <begin position="1449"/>
        <end position="1470"/>
    </location>
</feature>
<keyword evidence="3 14" id="KW-0812">Transmembrane</keyword>
<feature type="domain" description="Ion transport" evidence="15">
    <location>
        <begin position="1380"/>
        <end position="1647"/>
    </location>
</feature>
<keyword evidence="12" id="KW-0107">Calcium channel</keyword>
<keyword evidence="2" id="KW-0813">Transport</keyword>
<keyword evidence="9" id="KW-0325">Glycoprotein</keyword>
<dbReference type="GO" id="GO:0001518">
    <property type="term" value="C:voltage-gated sodium channel complex"/>
    <property type="evidence" value="ECO:0007669"/>
    <property type="project" value="TreeGrafter"/>
</dbReference>
<dbReference type="InterPro" id="IPR043203">
    <property type="entry name" value="VGCC_Ca_Na"/>
</dbReference>
<dbReference type="PANTHER" id="PTHR10037">
    <property type="entry name" value="VOLTAGE-GATED CATION CHANNEL CALCIUM AND SODIUM"/>
    <property type="match status" value="1"/>
</dbReference>
<evidence type="ECO:0000256" key="8">
    <source>
        <dbReference type="ARBA" id="ARBA00023136"/>
    </source>
</evidence>
<name>A0A7S2CXD9_9STRA</name>
<evidence type="ECO:0000256" key="6">
    <source>
        <dbReference type="ARBA" id="ARBA00022989"/>
    </source>
</evidence>